<dbReference type="Pfam" id="PF18546">
    <property type="entry name" value="MetOD1"/>
    <property type="match status" value="1"/>
</dbReference>
<keyword evidence="4" id="KW-1185">Reference proteome</keyword>
<feature type="region of interest" description="Disordered" evidence="1">
    <location>
        <begin position="159"/>
        <end position="191"/>
    </location>
</feature>
<comment type="caution">
    <text evidence="3">The sequence shown here is derived from an EMBL/GenBank/DDBJ whole genome shotgun (WGS) entry which is preliminary data.</text>
</comment>
<organism evidence="3 4">
    <name type="scientific">Streptomyces zingiberis</name>
    <dbReference type="NCBI Taxonomy" id="2053010"/>
    <lineage>
        <taxon>Bacteria</taxon>
        <taxon>Bacillati</taxon>
        <taxon>Actinomycetota</taxon>
        <taxon>Actinomycetes</taxon>
        <taxon>Kitasatosporales</taxon>
        <taxon>Streptomycetaceae</taxon>
        <taxon>Streptomyces</taxon>
    </lineage>
</organism>
<evidence type="ECO:0000313" key="3">
    <source>
        <dbReference type="EMBL" id="NJQ00394.1"/>
    </source>
</evidence>
<dbReference type="EMBL" id="JAATEN010000004">
    <property type="protein sequence ID" value="NJQ00394.1"/>
    <property type="molecule type" value="Genomic_DNA"/>
</dbReference>
<protein>
    <submittedName>
        <fullName evidence="3">Transcriptional regulator</fullName>
    </submittedName>
</protein>
<reference evidence="3 4" key="1">
    <citation type="submission" date="2020-03" db="EMBL/GenBank/DDBJ databases">
        <title>WGS of actinomycetes isolated from Thailand.</title>
        <authorList>
            <person name="Thawai C."/>
        </authorList>
    </citation>
    <scope>NUCLEOTIDE SEQUENCE [LARGE SCALE GENOMIC DNA]</scope>
    <source>
        <strain evidence="3 4">PLAI 1-29</strain>
    </source>
</reference>
<evidence type="ECO:0000256" key="1">
    <source>
        <dbReference type="SAM" id="MobiDB-lite"/>
    </source>
</evidence>
<proteinExistence type="predicted"/>
<feature type="domain" description="Metanogen output" evidence="2">
    <location>
        <begin position="21"/>
        <end position="152"/>
    </location>
</feature>
<evidence type="ECO:0000313" key="4">
    <source>
        <dbReference type="Proteomes" id="UP000695264"/>
    </source>
</evidence>
<gene>
    <name evidence="3" type="ORF">HCK00_07545</name>
</gene>
<name>A0ABX1C0G6_9ACTN</name>
<dbReference type="RefSeq" id="WP_168100987.1">
    <property type="nucleotide sequence ID" value="NZ_JAATEN010000004.1"/>
</dbReference>
<dbReference type="InterPro" id="IPR041359">
    <property type="entry name" value="MetOD1"/>
</dbReference>
<accession>A0ABX1C0G6</accession>
<sequence length="191" mass="20819">MERVVGTEVGVERDAFMQTLLRELASSLESVVGLQEASGYISLVSQTVGLQINDAYTRALSLEKLSREQVAEVMVDFKQRIGGDFFLIEHDEEKIVLGSRSCPFGENVRGRESLCMLTSNMFGTLAARNLGYARVDLQETIARGSAGCRVVVHLVPRPEEDDEPSAVGREYFDDSGLTGRSHVPVPGPVAG</sequence>
<dbReference type="Proteomes" id="UP000695264">
    <property type="component" value="Unassembled WGS sequence"/>
</dbReference>
<evidence type="ECO:0000259" key="2">
    <source>
        <dbReference type="Pfam" id="PF18546"/>
    </source>
</evidence>